<proteinExistence type="predicted"/>
<dbReference type="EMBL" id="JARBHB010000007">
    <property type="protein sequence ID" value="KAJ8878907.1"/>
    <property type="molecule type" value="Genomic_DNA"/>
</dbReference>
<keyword evidence="2" id="KW-1185">Reference proteome</keyword>
<gene>
    <name evidence="1" type="ORF">PR048_019510</name>
</gene>
<accession>A0ABQ9H3S2</accession>
<name>A0ABQ9H3S2_9NEOP</name>
<comment type="caution">
    <text evidence="1">The sequence shown here is derived from an EMBL/GenBank/DDBJ whole genome shotgun (WGS) entry which is preliminary data.</text>
</comment>
<sequence>MLARICLIETFVRAGVARPAAFISVRRRHCVFVSSAGSFNWSVTHLAAVTTVDVNPGSGDLRILSNGVSHMGAVAVTTLCESLREVIPFVPSSSFQRFSITTSFHSVHSCVVPGPRYSAVGAGSELTSEMISHKLNWGERRVVGGRWKSLSATRVPQHESQTFCGATVAERLTRLPPTKANRAQFPAGSPVASGIRAGRCRWSAGFLGDLLFPPLLHSGAAPYSLQSPSSNHKTSLLRAALISSLTLDSSVPAWLFRQTAPEVVGLGQRLEFLAFCLTVTRPSLAESREACRADIVAIYNTSPEYQLALR</sequence>
<reference evidence="1 2" key="1">
    <citation type="submission" date="2023-02" db="EMBL/GenBank/DDBJ databases">
        <title>LHISI_Scaffold_Assembly.</title>
        <authorList>
            <person name="Stuart O.P."/>
            <person name="Cleave R."/>
            <person name="Magrath M.J.L."/>
            <person name="Mikheyev A.S."/>
        </authorList>
    </citation>
    <scope>NUCLEOTIDE SEQUENCE [LARGE SCALE GENOMIC DNA]</scope>
    <source>
        <strain evidence="1">Daus_M_001</strain>
        <tissue evidence="1">Leg muscle</tissue>
    </source>
</reference>
<protein>
    <submittedName>
        <fullName evidence="1">Uncharacterized protein</fullName>
    </submittedName>
</protein>
<evidence type="ECO:0000313" key="1">
    <source>
        <dbReference type="EMBL" id="KAJ8878907.1"/>
    </source>
</evidence>
<dbReference type="Proteomes" id="UP001159363">
    <property type="component" value="Chromosome 6"/>
</dbReference>
<evidence type="ECO:0000313" key="2">
    <source>
        <dbReference type="Proteomes" id="UP001159363"/>
    </source>
</evidence>
<organism evidence="1 2">
    <name type="scientific">Dryococelus australis</name>
    <dbReference type="NCBI Taxonomy" id="614101"/>
    <lineage>
        <taxon>Eukaryota</taxon>
        <taxon>Metazoa</taxon>
        <taxon>Ecdysozoa</taxon>
        <taxon>Arthropoda</taxon>
        <taxon>Hexapoda</taxon>
        <taxon>Insecta</taxon>
        <taxon>Pterygota</taxon>
        <taxon>Neoptera</taxon>
        <taxon>Polyneoptera</taxon>
        <taxon>Phasmatodea</taxon>
        <taxon>Verophasmatodea</taxon>
        <taxon>Anareolatae</taxon>
        <taxon>Phasmatidae</taxon>
        <taxon>Eurycanthinae</taxon>
        <taxon>Dryococelus</taxon>
    </lineage>
</organism>